<comment type="caution">
    <text evidence="2">The sequence shown here is derived from an EMBL/GenBank/DDBJ whole genome shotgun (WGS) entry which is preliminary data.</text>
</comment>
<organism evidence="2 3">
    <name type="scientific">Streptomyces osmaniensis</name>
    <dbReference type="NCBI Taxonomy" id="593134"/>
    <lineage>
        <taxon>Bacteria</taxon>
        <taxon>Bacillati</taxon>
        <taxon>Actinomycetota</taxon>
        <taxon>Actinomycetes</taxon>
        <taxon>Kitasatosporales</taxon>
        <taxon>Streptomycetaceae</taxon>
        <taxon>Streptomyces</taxon>
    </lineage>
</organism>
<evidence type="ECO:0000313" key="2">
    <source>
        <dbReference type="EMBL" id="GAA3591072.1"/>
    </source>
</evidence>
<name>A0ABP6YZH1_9ACTN</name>
<evidence type="ECO:0000256" key="1">
    <source>
        <dbReference type="SAM" id="Coils"/>
    </source>
</evidence>
<feature type="coiled-coil region" evidence="1">
    <location>
        <begin position="66"/>
        <end position="93"/>
    </location>
</feature>
<protein>
    <submittedName>
        <fullName evidence="2">Uncharacterized protein</fullName>
    </submittedName>
</protein>
<sequence>MQNLHLVQAASQKTNAEDDAAIQALSEQGAQCGACGDEPGDRRCPDCERCRGWYVAALRAIGWAPRAELQTQLDQAKSELAAIKKQMADLHEALTGEPA</sequence>
<gene>
    <name evidence="2" type="ORF">GCM10022295_85910</name>
</gene>
<accession>A0ABP6YZH1</accession>
<dbReference type="Proteomes" id="UP001500707">
    <property type="component" value="Unassembled WGS sequence"/>
</dbReference>
<keyword evidence="3" id="KW-1185">Reference proteome</keyword>
<reference evidence="3" key="1">
    <citation type="journal article" date="2019" name="Int. J. Syst. Evol. Microbiol.">
        <title>The Global Catalogue of Microorganisms (GCM) 10K type strain sequencing project: providing services to taxonomists for standard genome sequencing and annotation.</title>
        <authorList>
            <consortium name="The Broad Institute Genomics Platform"/>
            <consortium name="The Broad Institute Genome Sequencing Center for Infectious Disease"/>
            <person name="Wu L."/>
            <person name="Ma J."/>
        </authorList>
    </citation>
    <scope>NUCLEOTIDE SEQUENCE [LARGE SCALE GENOMIC DNA]</scope>
    <source>
        <strain evidence="3">JCM 17656</strain>
    </source>
</reference>
<dbReference type="EMBL" id="BAABCE010000027">
    <property type="protein sequence ID" value="GAA3591072.1"/>
    <property type="molecule type" value="Genomic_DNA"/>
</dbReference>
<evidence type="ECO:0000313" key="3">
    <source>
        <dbReference type="Proteomes" id="UP001500707"/>
    </source>
</evidence>
<keyword evidence="1" id="KW-0175">Coiled coil</keyword>
<dbReference type="RefSeq" id="WP_346186349.1">
    <property type="nucleotide sequence ID" value="NZ_BAABCE010000027.1"/>
</dbReference>
<proteinExistence type="predicted"/>